<reference evidence="1" key="3">
    <citation type="submission" date="2023-05" db="EMBL/GenBank/DDBJ databases">
        <authorList>
            <person name="Smith C.H."/>
        </authorList>
    </citation>
    <scope>NUCLEOTIDE SEQUENCE</scope>
    <source>
        <strain evidence="1">CHS0354</strain>
        <tissue evidence="1">Mantle</tissue>
    </source>
</reference>
<proteinExistence type="predicted"/>
<dbReference type="Proteomes" id="UP001195483">
    <property type="component" value="Unassembled WGS sequence"/>
</dbReference>
<dbReference type="EMBL" id="JAEAOA010001129">
    <property type="protein sequence ID" value="KAK3594286.1"/>
    <property type="molecule type" value="Genomic_DNA"/>
</dbReference>
<protein>
    <submittedName>
        <fullName evidence="1">Uncharacterized protein</fullName>
    </submittedName>
</protein>
<accession>A0AAE0VY01</accession>
<dbReference type="AlphaFoldDB" id="A0AAE0VY01"/>
<reference evidence="1" key="1">
    <citation type="journal article" date="2021" name="Genome Biol. Evol.">
        <title>A High-Quality Reference Genome for a Parasitic Bivalve with Doubly Uniparental Inheritance (Bivalvia: Unionida).</title>
        <authorList>
            <person name="Smith C.H."/>
        </authorList>
    </citation>
    <scope>NUCLEOTIDE SEQUENCE</scope>
    <source>
        <strain evidence="1">CHS0354</strain>
    </source>
</reference>
<gene>
    <name evidence="1" type="ORF">CHS0354_018224</name>
</gene>
<comment type="caution">
    <text evidence="1">The sequence shown here is derived from an EMBL/GenBank/DDBJ whole genome shotgun (WGS) entry which is preliminary data.</text>
</comment>
<name>A0AAE0VY01_9BIVA</name>
<reference evidence="1" key="2">
    <citation type="journal article" date="2021" name="Genome Biol. Evol.">
        <title>Developing a high-quality reference genome for a parasitic bivalve with doubly uniparental inheritance (Bivalvia: Unionida).</title>
        <authorList>
            <person name="Smith C.H."/>
        </authorList>
    </citation>
    <scope>NUCLEOTIDE SEQUENCE</scope>
    <source>
        <strain evidence="1">CHS0354</strain>
        <tissue evidence="1">Mantle</tissue>
    </source>
</reference>
<evidence type="ECO:0000313" key="2">
    <source>
        <dbReference type="Proteomes" id="UP001195483"/>
    </source>
</evidence>
<keyword evidence="2" id="KW-1185">Reference proteome</keyword>
<sequence length="102" mass="11552">MQKTVTIKMVIRQHCDHMQTLNVNVRMSDFEAAASDFTQKECKRLNAMYVLSECRCLLVWKYSYFKAPFSIGNGVNGFETLSSCEVGNMAIYKSSLSQGYTG</sequence>
<organism evidence="1 2">
    <name type="scientific">Potamilus streckersoni</name>
    <dbReference type="NCBI Taxonomy" id="2493646"/>
    <lineage>
        <taxon>Eukaryota</taxon>
        <taxon>Metazoa</taxon>
        <taxon>Spiralia</taxon>
        <taxon>Lophotrochozoa</taxon>
        <taxon>Mollusca</taxon>
        <taxon>Bivalvia</taxon>
        <taxon>Autobranchia</taxon>
        <taxon>Heteroconchia</taxon>
        <taxon>Palaeoheterodonta</taxon>
        <taxon>Unionida</taxon>
        <taxon>Unionoidea</taxon>
        <taxon>Unionidae</taxon>
        <taxon>Ambleminae</taxon>
        <taxon>Lampsilini</taxon>
        <taxon>Potamilus</taxon>
    </lineage>
</organism>
<evidence type="ECO:0000313" key="1">
    <source>
        <dbReference type="EMBL" id="KAK3594286.1"/>
    </source>
</evidence>